<dbReference type="GO" id="GO:0016020">
    <property type="term" value="C:membrane"/>
    <property type="evidence" value="ECO:0007669"/>
    <property type="project" value="UniProtKB-SubCell"/>
</dbReference>
<reference evidence="9 10" key="1">
    <citation type="submission" date="2024-01" db="EMBL/GenBank/DDBJ databases">
        <title>The genomes of 5 underutilized Papilionoideae crops provide insights into root nodulation and disease resistanc.</title>
        <authorList>
            <person name="Yuan L."/>
        </authorList>
    </citation>
    <scope>NUCLEOTIDE SEQUENCE [LARGE SCALE GENOMIC DNA]</scope>
    <source>
        <strain evidence="9">ZHUSHIDOU_FW_LH</strain>
        <tissue evidence="9">Leaf</tissue>
    </source>
</reference>
<evidence type="ECO:0000259" key="8">
    <source>
        <dbReference type="Pfam" id="PF01061"/>
    </source>
</evidence>
<evidence type="ECO:0000256" key="7">
    <source>
        <dbReference type="SAM" id="Phobius"/>
    </source>
</evidence>
<dbReference type="Proteomes" id="UP001372338">
    <property type="component" value="Unassembled WGS sequence"/>
</dbReference>
<dbReference type="Pfam" id="PF01061">
    <property type="entry name" value="ABC2_membrane"/>
    <property type="match status" value="1"/>
</dbReference>
<accession>A0AAN9ILN9</accession>
<protein>
    <recommendedName>
        <fullName evidence="8">ABC-2 type transporter transmembrane domain-containing protein</fullName>
    </recommendedName>
</protein>
<evidence type="ECO:0000256" key="4">
    <source>
        <dbReference type="ARBA" id="ARBA00022692"/>
    </source>
</evidence>
<comment type="subcellular location">
    <subcellularLocation>
        <location evidence="1">Membrane</location>
        <topology evidence="1">Multi-pass membrane protein</topology>
    </subcellularLocation>
</comment>
<dbReference type="PANTHER" id="PTHR48042:SF15">
    <property type="entry name" value="ABC TRANSPORTER G FAMILY MEMBER 13"/>
    <property type="match status" value="1"/>
</dbReference>
<dbReference type="InterPro" id="IPR013525">
    <property type="entry name" value="ABC2_TM"/>
</dbReference>
<feature type="domain" description="ABC-2 type transporter transmembrane" evidence="8">
    <location>
        <begin position="56"/>
        <end position="136"/>
    </location>
</feature>
<organism evidence="9 10">
    <name type="scientific">Crotalaria pallida</name>
    <name type="common">Smooth rattlebox</name>
    <name type="synonym">Crotalaria striata</name>
    <dbReference type="NCBI Taxonomy" id="3830"/>
    <lineage>
        <taxon>Eukaryota</taxon>
        <taxon>Viridiplantae</taxon>
        <taxon>Streptophyta</taxon>
        <taxon>Embryophyta</taxon>
        <taxon>Tracheophyta</taxon>
        <taxon>Spermatophyta</taxon>
        <taxon>Magnoliopsida</taxon>
        <taxon>eudicotyledons</taxon>
        <taxon>Gunneridae</taxon>
        <taxon>Pentapetalae</taxon>
        <taxon>rosids</taxon>
        <taxon>fabids</taxon>
        <taxon>Fabales</taxon>
        <taxon>Fabaceae</taxon>
        <taxon>Papilionoideae</taxon>
        <taxon>50 kb inversion clade</taxon>
        <taxon>genistoids sensu lato</taxon>
        <taxon>core genistoids</taxon>
        <taxon>Crotalarieae</taxon>
        <taxon>Crotalaria</taxon>
    </lineage>
</organism>
<feature type="transmembrane region" description="Helical" evidence="7">
    <location>
        <begin position="89"/>
        <end position="110"/>
    </location>
</feature>
<proteinExistence type="inferred from homology"/>
<evidence type="ECO:0000256" key="3">
    <source>
        <dbReference type="ARBA" id="ARBA00022448"/>
    </source>
</evidence>
<comment type="similarity">
    <text evidence="2">Belongs to the ABC transporter superfamily. ABCG family. Eye pigment precursor importer (TC 3.A.1.204) subfamily.</text>
</comment>
<dbReference type="AlphaFoldDB" id="A0AAN9ILN9"/>
<keyword evidence="10" id="KW-1185">Reference proteome</keyword>
<dbReference type="PANTHER" id="PTHR48042">
    <property type="entry name" value="ABC TRANSPORTER G FAMILY MEMBER 11"/>
    <property type="match status" value="1"/>
</dbReference>
<evidence type="ECO:0000256" key="5">
    <source>
        <dbReference type="ARBA" id="ARBA00022989"/>
    </source>
</evidence>
<evidence type="ECO:0000313" key="10">
    <source>
        <dbReference type="Proteomes" id="UP001372338"/>
    </source>
</evidence>
<keyword evidence="3" id="KW-0813">Transport</keyword>
<name>A0AAN9ILN9_CROPI</name>
<gene>
    <name evidence="9" type="ORF">RIF29_09766</name>
</gene>
<keyword evidence="6 7" id="KW-0472">Membrane</keyword>
<keyword evidence="4 7" id="KW-0812">Transmembrane</keyword>
<comment type="caution">
    <text evidence="9">The sequence shown here is derived from an EMBL/GenBank/DDBJ whole genome shotgun (WGS) entry which is preliminary data.</text>
</comment>
<keyword evidence="5 7" id="KW-1133">Transmembrane helix</keyword>
<dbReference type="EMBL" id="JAYWIO010000002">
    <property type="protein sequence ID" value="KAK7281621.1"/>
    <property type="molecule type" value="Genomic_DNA"/>
</dbReference>
<evidence type="ECO:0000256" key="2">
    <source>
        <dbReference type="ARBA" id="ARBA00005814"/>
    </source>
</evidence>
<evidence type="ECO:0000313" key="9">
    <source>
        <dbReference type="EMBL" id="KAK7281621.1"/>
    </source>
</evidence>
<dbReference type="GO" id="GO:0140359">
    <property type="term" value="F:ABC-type transporter activity"/>
    <property type="evidence" value="ECO:0007669"/>
    <property type="project" value="InterPro"/>
</dbReference>
<evidence type="ECO:0000256" key="1">
    <source>
        <dbReference type="ARBA" id="ARBA00004141"/>
    </source>
</evidence>
<dbReference type="InterPro" id="IPR052215">
    <property type="entry name" value="Plant_ABCG"/>
</dbReference>
<sequence length="144" mass="16343">MQEIKGSSLLAIIIPNTTMIRRYNWVIHKSQGTMLQEGHDAESKSKSQVKCWHNRPEFSPLLYICLDLMGCIAIVESSMMIIASLVPNFLLGLIIGAGYIGAMMMTAGYFRQIHDLPNVFWRYPISYINYGAWGLQVPFSKKLL</sequence>
<evidence type="ECO:0000256" key="6">
    <source>
        <dbReference type="ARBA" id="ARBA00023136"/>
    </source>
</evidence>